<keyword evidence="7" id="KW-0689">Ribosomal protein</keyword>
<keyword evidence="8" id="KW-1185">Reference proteome</keyword>
<evidence type="ECO:0000313" key="8">
    <source>
        <dbReference type="Proteomes" id="UP000011518"/>
    </source>
</evidence>
<dbReference type="GO" id="GO:0034341">
    <property type="term" value="P:response to type II interferon"/>
    <property type="evidence" value="ECO:0007669"/>
    <property type="project" value="TreeGrafter"/>
</dbReference>
<dbReference type="InterPro" id="IPR051517">
    <property type="entry name" value="IFITM_antiviral_protein"/>
</dbReference>
<dbReference type="GO" id="GO:0046597">
    <property type="term" value="P:host-mediated suppression of symbiont invasion"/>
    <property type="evidence" value="ECO:0007669"/>
    <property type="project" value="TreeGrafter"/>
</dbReference>
<dbReference type="GO" id="GO:0060337">
    <property type="term" value="P:type I interferon-mediated signaling pathway"/>
    <property type="evidence" value="ECO:0007669"/>
    <property type="project" value="TreeGrafter"/>
</dbReference>
<comment type="subcellular location">
    <subcellularLocation>
        <location evidence="1">Membrane</location>
    </subcellularLocation>
</comment>
<evidence type="ECO:0000256" key="4">
    <source>
        <dbReference type="ARBA" id="ARBA00022989"/>
    </source>
</evidence>
<gene>
    <name evidence="7" type="ORF">TREES_T100000422</name>
</gene>
<dbReference type="InterPro" id="IPR007593">
    <property type="entry name" value="CD225/Dispanin_fam"/>
</dbReference>
<keyword evidence="7" id="KW-0687">Ribonucleoprotein</keyword>
<keyword evidence="3 6" id="KW-0812">Transmembrane</keyword>
<dbReference type="STRING" id="246437.L9KU18"/>
<dbReference type="GO" id="GO:0005886">
    <property type="term" value="C:plasma membrane"/>
    <property type="evidence" value="ECO:0007669"/>
    <property type="project" value="TreeGrafter"/>
</dbReference>
<dbReference type="GO" id="GO:0035456">
    <property type="term" value="P:response to interferon-beta"/>
    <property type="evidence" value="ECO:0007669"/>
    <property type="project" value="TreeGrafter"/>
</dbReference>
<dbReference type="PANTHER" id="PTHR13999:SF4">
    <property type="entry name" value="INTERFERON-INDUCED TRANSMEMBRANE PROTEIN 3"/>
    <property type="match status" value="1"/>
</dbReference>
<dbReference type="GO" id="GO:0045071">
    <property type="term" value="P:negative regulation of viral genome replication"/>
    <property type="evidence" value="ECO:0007669"/>
    <property type="project" value="TreeGrafter"/>
</dbReference>
<dbReference type="GO" id="GO:0006412">
    <property type="term" value="P:translation"/>
    <property type="evidence" value="ECO:0007669"/>
    <property type="project" value="InterPro"/>
</dbReference>
<dbReference type="GO" id="GO:0003735">
    <property type="term" value="F:structural constituent of ribosome"/>
    <property type="evidence" value="ECO:0007669"/>
    <property type="project" value="InterPro"/>
</dbReference>
<evidence type="ECO:0000256" key="5">
    <source>
        <dbReference type="ARBA" id="ARBA00023136"/>
    </source>
</evidence>
<dbReference type="GO" id="GO:0051607">
    <property type="term" value="P:defense response to virus"/>
    <property type="evidence" value="ECO:0007669"/>
    <property type="project" value="TreeGrafter"/>
</dbReference>
<accession>L9KU18</accession>
<keyword evidence="5 6" id="KW-0472">Membrane</keyword>
<dbReference type="EMBL" id="KB320653">
    <property type="protein sequence ID" value="ELW66415.1"/>
    <property type="molecule type" value="Genomic_DNA"/>
</dbReference>
<organism evidence="7 8">
    <name type="scientific">Tupaia chinensis</name>
    <name type="common">Chinese tree shrew</name>
    <name type="synonym">Tupaia belangeri chinensis</name>
    <dbReference type="NCBI Taxonomy" id="246437"/>
    <lineage>
        <taxon>Eukaryota</taxon>
        <taxon>Metazoa</taxon>
        <taxon>Chordata</taxon>
        <taxon>Craniata</taxon>
        <taxon>Vertebrata</taxon>
        <taxon>Euteleostomi</taxon>
        <taxon>Mammalia</taxon>
        <taxon>Eutheria</taxon>
        <taxon>Euarchontoglires</taxon>
        <taxon>Scandentia</taxon>
        <taxon>Tupaiidae</taxon>
        <taxon>Tupaia</taxon>
    </lineage>
</organism>
<dbReference type="GO" id="GO:0005840">
    <property type="term" value="C:ribosome"/>
    <property type="evidence" value="ECO:0007669"/>
    <property type="project" value="UniProtKB-KW"/>
</dbReference>
<keyword evidence="4 6" id="KW-1133">Transmembrane helix</keyword>
<dbReference type="Pfam" id="PF04505">
    <property type="entry name" value="CD225"/>
    <property type="match status" value="1"/>
</dbReference>
<dbReference type="InterPro" id="IPR001141">
    <property type="entry name" value="Ribosomal_eL27"/>
</dbReference>
<evidence type="ECO:0000256" key="3">
    <source>
        <dbReference type="ARBA" id="ARBA00022692"/>
    </source>
</evidence>
<name>L9KU18_TUPCH</name>
<comment type="similarity">
    <text evidence="2">Belongs to the CD225/Dispanin family.</text>
</comment>
<evidence type="ECO:0000313" key="7">
    <source>
        <dbReference type="EMBL" id="ELW66415.1"/>
    </source>
</evidence>
<dbReference type="InParanoid" id="L9KU18"/>
<dbReference type="Proteomes" id="UP000011518">
    <property type="component" value="Unassembled WGS sequence"/>
</dbReference>
<evidence type="ECO:0000256" key="6">
    <source>
        <dbReference type="SAM" id="Phobius"/>
    </source>
</evidence>
<feature type="transmembrane region" description="Helical" evidence="6">
    <location>
        <begin position="142"/>
        <end position="166"/>
    </location>
</feature>
<dbReference type="InterPro" id="IPR038655">
    <property type="entry name" value="Ribosomal_eL27_sf"/>
</dbReference>
<proteinExistence type="inferred from homology"/>
<reference evidence="8" key="2">
    <citation type="journal article" date="2013" name="Nat. Commun.">
        <title>Genome of the Chinese tree shrew.</title>
        <authorList>
            <person name="Fan Y."/>
            <person name="Huang Z.Y."/>
            <person name="Cao C.C."/>
            <person name="Chen C.S."/>
            <person name="Chen Y.X."/>
            <person name="Fan D.D."/>
            <person name="He J."/>
            <person name="Hou H.L."/>
            <person name="Hu L."/>
            <person name="Hu X.T."/>
            <person name="Jiang X.T."/>
            <person name="Lai R."/>
            <person name="Lang Y.S."/>
            <person name="Liang B."/>
            <person name="Liao S.G."/>
            <person name="Mu D."/>
            <person name="Ma Y.Y."/>
            <person name="Niu Y.Y."/>
            <person name="Sun X.Q."/>
            <person name="Xia J.Q."/>
            <person name="Xiao J."/>
            <person name="Xiong Z.Q."/>
            <person name="Xu L."/>
            <person name="Yang L."/>
            <person name="Zhang Y."/>
            <person name="Zhao W."/>
            <person name="Zhao X.D."/>
            <person name="Zheng Y.T."/>
            <person name="Zhou J.M."/>
            <person name="Zhu Y.B."/>
            <person name="Zhang G.J."/>
            <person name="Wang J."/>
            <person name="Yao Y.G."/>
        </authorList>
    </citation>
    <scope>NUCLEOTIDE SEQUENCE [LARGE SCALE GENOMIC DNA]</scope>
</reference>
<sequence>MLLQCEAIIMKNIDHGASVCLYSHTLTRTDHYSFKVTAAMGKKKIPKKSKFKAFVKVSNSNHLIPTGAANRGSNVLHCDQYPQRDLSARPCHLVPVQHGHHELLLPGFIIFVYSVKSKDWKMVSNRIGAQAYAPTIKCLNTYALVFSMLLVITVIISFVFQPVIIYQMIAEMKKYFEGFQ</sequence>
<reference evidence="8" key="1">
    <citation type="submission" date="2012-07" db="EMBL/GenBank/DDBJ databases">
        <title>Genome of the Chinese tree shrew, a rising model animal genetically related to primates.</title>
        <authorList>
            <person name="Zhang G."/>
            <person name="Fan Y."/>
            <person name="Yao Y."/>
            <person name="Huang Z."/>
        </authorList>
    </citation>
    <scope>NUCLEOTIDE SEQUENCE [LARGE SCALE GENOMIC DNA]</scope>
</reference>
<dbReference type="PANTHER" id="PTHR13999">
    <property type="entry name" value="INTERFERON INDUCIBLE TRANSMEMBRANE PROTEIN"/>
    <property type="match status" value="1"/>
</dbReference>
<evidence type="ECO:0000256" key="1">
    <source>
        <dbReference type="ARBA" id="ARBA00004370"/>
    </source>
</evidence>
<evidence type="ECO:0000256" key="2">
    <source>
        <dbReference type="ARBA" id="ARBA00006843"/>
    </source>
</evidence>
<dbReference type="Pfam" id="PF01777">
    <property type="entry name" value="Ribosomal_L27e"/>
    <property type="match status" value="1"/>
</dbReference>
<dbReference type="Gene3D" id="2.30.30.770">
    <property type="match status" value="1"/>
</dbReference>
<dbReference type="GO" id="GO:0035455">
    <property type="term" value="P:response to interferon-alpha"/>
    <property type="evidence" value="ECO:0007669"/>
    <property type="project" value="TreeGrafter"/>
</dbReference>
<dbReference type="AlphaFoldDB" id="L9KU18"/>
<protein>
    <submittedName>
        <fullName evidence="7">60S ribosomal protein L27</fullName>
    </submittedName>
</protein>